<dbReference type="SUPFAM" id="SSF53720">
    <property type="entry name" value="ALDH-like"/>
    <property type="match status" value="1"/>
</dbReference>
<keyword evidence="9" id="KW-1185">Reference proteome</keyword>
<dbReference type="GO" id="GO:0005737">
    <property type="term" value="C:cytoplasm"/>
    <property type="evidence" value="ECO:0007669"/>
    <property type="project" value="TreeGrafter"/>
</dbReference>
<comment type="similarity">
    <text evidence="1 5">Belongs to the aldehyde dehydrogenase family.</text>
</comment>
<organism evidence="8 9">
    <name type="scientific">Heterodermia speciosa</name>
    <dbReference type="NCBI Taxonomy" id="116794"/>
    <lineage>
        <taxon>Eukaryota</taxon>
        <taxon>Fungi</taxon>
        <taxon>Dikarya</taxon>
        <taxon>Ascomycota</taxon>
        <taxon>Pezizomycotina</taxon>
        <taxon>Lecanoromycetes</taxon>
        <taxon>OSLEUM clade</taxon>
        <taxon>Lecanoromycetidae</taxon>
        <taxon>Caliciales</taxon>
        <taxon>Physciaceae</taxon>
        <taxon>Heterodermia</taxon>
    </lineage>
</organism>
<dbReference type="PIRSF" id="PIRSF036492">
    <property type="entry name" value="ALDH"/>
    <property type="match status" value="1"/>
</dbReference>
<keyword evidence="3 5" id="KW-0560">Oxidoreductase</keyword>
<protein>
    <recommendedName>
        <fullName evidence="5">Aldehyde dehydrogenase</fullName>
    </recommendedName>
</protein>
<dbReference type="InterPro" id="IPR012394">
    <property type="entry name" value="Aldehyde_DH_NAD(P)"/>
</dbReference>
<dbReference type="PANTHER" id="PTHR43570">
    <property type="entry name" value="ALDEHYDE DEHYDROGENASE"/>
    <property type="match status" value="1"/>
</dbReference>
<dbReference type="EMBL" id="CAJPDS010000008">
    <property type="protein sequence ID" value="CAF9910129.1"/>
    <property type="molecule type" value="Genomic_DNA"/>
</dbReference>
<dbReference type="Proteomes" id="UP000664521">
    <property type="component" value="Unassembled WGS sequence"/>
</dbReference>
<keyword evidence="2" id="KW-0125">Carotenoid biosynthesis</keyword>
<dbReference type="FunFam" id="3.40.605.10:FF:000004">
    <property type="entry name" value="Aldehyde dehydrogenase"/>
    <property type="match status" value="1"/>
</dbReference>
<sequence>MAPFTTPEEAQAAHQTLHKTFKSGRTKSIAWRKWQLKQMWWMVSDNEKAIAAALHTDLNRHDFETYFFDIGAVKNDILVHLDSVEKWAADEIPDAGFLFATLGRARIRKEPLGVALVLSPWNFPVALILEPLMAAISAGCCVMIKPSEISVASQDLMSEMIPKYLDSSAIRVVTGGPKETTLILEQRFDQIFYTGSANIAKIIQKAAAKNLTPTVLELGGQGPAIVTPSADIDLSAKRILYSKFLNGGQICLAANHVYVDPSVQDEFVERIGYHLREFLKNDRTDDMSRIISDRNFERVAGLLEGTQGKVVHGGKQDKATRYIQPTVITDVTMQDSLMSEEIFGPLLPIVKADYKKACELTQTLEHPLAIYIFSNNEKEIEEILANTQSGGVTINDIMFHAGVPNAPFGGVGGSGTGAYHGKYGFETFTHKRTVVRIPFWFEYFLGFRYPPYSAKHVSKVANNTKPGFKRGETKEDQKVGSGASGFLVSVLGRGARLGLLALVLALVDARFGGSPRLLEVLSVIGRTLKARLL</sequence>
<evidence type="ECO:0000256" key="3">
    <source>
        <dbReference type="ARBA" id="ARBA00023002"/>
    </source>
</evidence>
<feature type="domain" description="Aldehyde dehydrogenase" evidence="7">
    <location>
        <begin position="5"/>
        <end position="434"/>
    </location>
</feature>
<evidence type="ECO:0000256" key="1">
    <source>
        <dbReference type="ARBA" id="ARBA00009986"/>
    </source>
</evidence>
<dbReference type="AlphaFoldDB" id="A0A8H3EP74"/>
<dbReference type="InterPro" id="IPR016162">
    <property type="entry name" value="Ald_DH_N"/>
</dbReference>
<dbReference type="Gene3D" id="3.40.605.10">
    <property type="entry name" value="Aldehyde Dehydrogenase, Chain A, domain 1"/>
    <property type="match status" value="1"/>
</dbReference>
<dbReference type="InterPro" id="IPR016160">
    <property type="entry name" value="Ald_DH_CS_CYS"/>
</dbReference>
<reference evidence="8" key="1">
    <citation type="submission" date="2021-03" db="EMBL/GenBank/DDBJ databases">
        <authorList>
            <person name="Tagirdzhanova G."/>
        </authorList>
    </citation>
    <scope>NUCLEOTIDE SEQUENCE</scope>
</reference>
<dbReference type="CDD" id="cd07135">
    <property type="entry name" value="ALDH_F14-YMR110C"/>
    <property type="match status" value="1"/>
</dbReference>
<evidence type="ECO:0000313" key="9">
    <source>
        <dbReference type="Proteomes" id="UP000664521"/>
    </source>
</evidence>
<evidence type="ECO:0000256" key="2">
    <source>
        <dbReference type="ARBA" id="ARBA00022746"/>
    </source>
</evidence>
<proteinExistence type="inferred from homology"/>
<feature type="active site" evidence="6">
    <location>
        <position position="251"/>
    </location>
</feature>
<dbReference type="InterPro" id="IPR015590">
    <property type="entry name" value="Aldehyde_DH_dom"/>
</dbReference>
<dbReference type="Pfam" id="PF00171">
    <property type="entry name" value="Aldedh"/>
    <property type="match status" value="1"/>
</dbReference>
<dbReference type="GO" id="GO:0016117">
    <property type="term" value="P:carotenoid biosynthetic process"/>
    <property type="evidence" value="ECO:0007669"/>
    <property type="project" value="UniProtKB-KW"/>
</dbReference>
<feature type="active site" evidence="6">
    <location>
        <position position="217"/>
    </location>
</feature>
<dbReference type="InterPro" id="IPR016161">
    <property type="entry name" value="Ald_DH/histidinol_DH"/>
</dbReference>
<evidence type="ECO:0000259" key="7">
    <source>
        <dbReference type="Pfam" id="PF00171"/>
    </source>
</evidence>
<dbReference type="Gene3D" id="3.40.309.10">
    <property type="entry name" value="Aldehyde Dehydrogenase, Chain A, domain 2"/>
    <property type="match status" value="1"/>
</dbReference>
<comment type="caution">
    <text evidence="8">The sequence shown here is derived from an EMBL/GenBank/DDBJ whole genome shotgun (WGS) entry which is preliminary data.</text>
</comment>
<accession>A0A8H3EP74</accession>
<evidence type="ECO:0000256" key="4">
    <source>
        <dbReference type="ARBA" id="ARBA00023027"/>
    </source>
</evidence>
<dbReference type="FunFam" id="3.40.309.10:FF:000003">
    <property type="entry name" value="Aldehyde dehydrogenase"/>
    <property type="match status" value="1"/>
</dbReference>
<dbReference type="GO" id="GO:0006081">
    <property type="term" value="P:aldehyde metabolic process"/>
    <property type="evidence" value="ECO:0007669"/>
    <property type="project" value="InterPro"/>
</dbReference>
<name>A0A8H3EP74_9LECA</name>
<evidence type="ECO:0000313" key="8">
    <source>
        <dbReference type="EMBL" id="CAF9910129.1"/>
    </source>
</evidence>
<dbReference type="InterPro" id="IPR016163">
    <property type="entry name" value="Ald_DH_C"/>
</dbReference>
<keyword evidence="4" id="KW-0520">NAD</keyword>
<dbReference type="PROSITE" id="PS00070">
    <property type="entry name" value="ALDEHYDE_DEHYDR_CYS"/>
    <property type="match status" value="1"/>
</dbReference>
<dbReference type="OrthoDB" id="440325at2759"/>
<dbReference type="GO" id="GO:0004029">
    <property type="term" value="F:aldehyde dehydrogenase (NAD+) activity"/>
    <property type="evidence" value="ECO:0007669"/>
    <property type="project" value="TreeGrafter"/>
</dbReference>
<dbReference type="PANTHER" id="PTHR43570:SF16">
    <property type="entry name" value="ALDEHYDE DEHYDROGENASE TYPE III, ISOFORM Q"/>
    <property type="match status" value="1"/>
</dbReference>
<gene>
    <name evidence="8" type="ORF">HETSPECPRED_009620</name>
</gene>
<evidence type="ECO:0000256" key="6">
    <source>
        <dbReference type="PIRSR" id="PIRSR036492-1"/>
    </source>
</evidence>
<evidence type="ECO:0000256" key="5">
    <source>
        <dbReference type="PIRNR" id="PIRNR036492"/>
    </source>
</evidence>